<dbReference type="EMBL" id="JARJJS010000002">
    <property type="protein sequence ID" value="MDF4025634.1"/>
    <property type="molecule type" value="Genomic_DNA"/>
</dbReference>
<organism evidence="1 2">
    <name type="scientific">Luteibacter sahnii</name>
    <dbReference type="NCBI Taxonomy" id="3021977"/>
    <lineage>
        <taxon>Bacteria</taxon>
        <taxon>Pseudomonadati</taxon>
        <taxon>Pseudomonadota</taxon>
        <taxon>Gammaproteobacteria</taxon>
        <taxon>Lysobacterales</taxon>
        <taxon>Rhodanobacteraceae</taxon>
        <taxon>Luteibacter</taxon>
    </lineage>
</organism>
<dbReference type="SUPFAM" id="SSF53756">
    <property type="entry name" value="UDP-Glycosyltransferase/glycogen phosphorylase"/>
    <property type="match status" value="1"/>
</dbReference>
<gene>
    <name evidence="1" type="ORF">P3W24_11725</name>
</gene>
<name>A0ABT6BCE9_9GAMM</name>
<dbReference type="Gene3D" id="3.40.50.2000">
    <property type="entry name" value="Glycogen Phosphorylase B"/>
    <property type="match status" value="2"/>
</dbReference>
<dbReference type="Proteomes" id="UP001528850">
    <property type="component" value="Unassembled WGS sequence"/>
</dbReference>
<reference evidence="1 2" key="1">
    <citation type="journal article" date="2024" name="Curr. Microbiol.">
        <title>Luteibacter sahnii sp. nov., A Novel Yellow-Colored Xanthomonadin Pigment Producing Probiotic Bacterium from Healthy Rice Seed Microbiome.</title>
        <authorList>
            <person name="Jaiswal G."/>
            <person name="Rana R."/>
            <person name="Nayak P.K."/>
            <person name="Chouhan R."/>
            <person name="Gandhi S.G."/>
            <person name="Patel H.K."/>
            <person name="Patil P.B."/>
        </authorList>
    </citation>
    <scope>NUCLEOTIDE SEQUENCE [LARGE SCALE GENOMIC DNA]</scope>
    <source>
        <strain evidence="1 2">PPL201</strain>
    </source>
</reference>
<dbReference type="Pfam" id="PF00201">
    <property type="entry name" value="UDPGT"/>
    <property type="match status" value="1"/>
</dbReference>
<dbReference type="PANTHER" id="PTHR48050:SF13">
    <property type="entry name" value="STEROL 3-BETA-GLUCOSYLTRANSFERASE UGT80A2"/>
    <property type="match status" value="1"/>
</dbReference>
<dbReference type="InterPro" id="IPR050426">
    <property type="entry name" value="Glycosyltransferase_28"/>
</dbReference>
<dbReference type="PANTHER" id="PTHR48050">
    <property type="entry name" value="STEROL 3-BETA-GLUCOSYLTRANSFERASE"/>
    <property type="match status" value="1"/>
</dbReference>
<evidence type="ECO:0000313" key="1">
    <source>
        <dbReference type="EMBL" id="MDF4025634.1"/>
    </source>
</evidence>
<evidence type="ECO:0000313" key="2">
    <source>
        <dbReference type="Proteomes" id="UP001528850"/>
    </source>
</evidence>
<dbReference type="InterPro" id="IPR002213">
    <property type="entry name" value="UDP_glucos_trans"/>
</dbReference>
<protein>
    <submittedName>
        <fullName evidence="1">Glycosyltransferase</fullName>
    </submittedName>
</protein>
<accession>A0ABT6BCE9</accession>
<dbReference type="CDD" id="cd03784">
    <property type="entry name" value="GT1_Gtf-like"/>
    <property type="match status" value="1"/>
</dbReference>
<sequence length="401" mass="42989">MSRVLFCVVPERGHLNPCIGPALALRALGHDVAFHAPGDIREQLARAGDFACFGPVQSPRAPDARRGEAFARQVDDPAWLREWIRSLLIDGVPDEVGRIRATIAHWHPDVVVIDPLLYAAAIAAHLDALPWVSLSNSLNPVLPPSLASALLDTVRALSTQRDALFARYGMAPAFRGCDVLSPWLTTAFTTAAFAPDAPGDVVLLGPSIPPSARGDETDFPWDRLAPDLPVVYFSLGSQIYYQPAMFGTVIEALRDRPVQLVMSVGDLLDTDALPSLGERMIAVRYAPQLAMLARASLFITHGGANSVMEGLAAGVPLLVSPLCNDQFHQVPFVERAGVGRAVDLRRSTPVDVAAVVDALLTCDATRANVARVAASYRRSGADEAARHISAIAEETHRAKAS</sequence>
<proteinExistence type="predicted"/>
<keyword evidence="2" id="KW-1185">Reference proteome</keyword>
<comment type="caution">
    <text evidence="1">The sequence shown here is derived from an EMBL/GenBank/DDBJ whole genome shotgun (WGS) entry which is preliminary data.</text>
</comment>